<dbReference type="AlphaFoldDB" id="A0A8T1VHY3"/>
<name>A0A8T1VHY3_9STRA</name>
<evidence type="ECO:0000313" key="1">
    <source>
        <dbReference type="EMBL" id="KAG7380822.1"/>
    </source>
</evidence>
<evidence type="ECO:0000313" key="2">
    <source>
        <dbReference type="Proteomes" id="UP000694044"/>
    </source>
</evidence>
<dbReference type="EMBL" id="JAGDFM010000275">
    <property type="protein sequence ID" value="KAG7380822.1"/>
    <property type="molecule type" value="Genomic_DNA"/>
</dbReference>
<reference evidence="1" key="1">
    <citation type="submission" date="2021-02" db="EMBL/GenBank/DDBJ databases">
        <authorList>
            <person name="Palmer J.M."/>
        </authorList>
    </citation>
    <scope>NUCLEOTIDE SEQUENCE</scope>
    <source>
        <strain evidence="1">SCRP734</strain>
    </source>
</reference>
<keyword evidence="2" id="KW-1185">Reference proteome</keyword>
<dbReference type="Proteomes" id="UP000694044">
    <property type="component" value="Unassembled WGS sequence"/>
</dbReference>
<comment type="caution">
    <text evidence="1">The sequence shown here is derived from an EMBL/GenBank/DDBJ whole genome shotgun (WGS) entry which is preliminary data.</text>
</comment>
<gene>
    <name evidence="1" type="ORF">PHYPSEUDO_006755</name>
</gene>
<protein>
    <submittedName>
        <fullName evidence="1">Uncharacterized protein</fullName>
    </submittedName>
</protein>
<organism evidence="1 2">
    <name type="scientific">Phytophthora pseudosyringae</name>
    <dbReference type="NCBI Taxonomy" id="221518"/>
    <lineage>
        <taxon>Eukaryota</taxon>
        <taxon>Sar</taxon>
        <taxon>Stramenopiles</taxon>
        <taxon>Oomycota</taxon>
        <taxon>Peronosporomycetes</taxon>
        <taxon>Peronosporales</taxon>
        <taxon>Peronosporaceae</taxon>
        <taxon>Phytophthora</taxon>
    </lineage>
</organism>
<sequence>MACPRRQWHRRPSCRVDAEDVAGRDEAQPALNALAADHLVVALHGADLDGHAAMISLMTLILPLVTVEAPVRFSLPTLIAYTPPVLAPDMVASICSW</sequence>
<proteinExistence type="predicted"/>
<accession>A0A8T1VHY3</accession>